<evidence type="ECO:0000313" key="2">
    <source>
        <dbReference type="EMBL" id="ANE80144.1"/>
    </source>
</evidence>
<dbReference type="KEGG" id="madi:A7U43_13195"/>
<protein>
    <recommendedName>
        <fullName evidence="1">Helix-turn-helix domain-containing protein</fullName>
    </recommendedName>
</protein>
<dbReference type="OrthoDB" id="4746683at2"/>
<evidence type="ECO:0000259" key="1">
    <source>
        <dbReference type="Pfam" id="PF12728"/>
    </source>
</evidence>
<dbReference type="RefSeq" id="WP_067995796.1">
    <property type="nucleotide sequence ID" value="NZ_CP015596.1"/>
</dbReference>
<dbReference type="InterPro" id="IPR041657">
    <property type="entry name" value="HTH_17"/>
</dbReference>
<reference evidence="2 3" key="1">
    <citation type="submission" date="2016-05" db="EMBL/GenBank/DDBJ databases">
        <title>Complete genome sequence of a phthalic acid esters degrading Mycobacterium sp. YC-RL4.</title>
        <authorList>
            <person name="Ren L."/>
            <person name="Fan S."/>
            <person name="Ruth N."/>
            <person name="Jia Y."/>
            <person name="Wang J."/>
            <person name="Qiao C."/>
        </authorList>
    </citation>
    <scope>NUCLEOTIDE SEQUENCE [LARGE SCALE GENOMIC DNA]</scope>
    <source>
        <strain evidence="2 3">YC-RL4</strain>
    </source>
</reference>
<dbReference type="EMBL" id="CP015596">
    <property type="protein sequence ID" value="ANE80144.1"/>
    <property type="molecule type" value="Genomic_DNA"/>
</dbReference>
<dbReference type="Proteomes" id="UP000077143">
    <property type="component" value="Chromosome"/>
</dbReference>
<gene>
    <name evidence="2" type="ORF">A7U43_13195</name>
</gene>
<accession>A0A172UN18</accession>
<proteinExistence type="predicted"/>
<dbReference type="STRING" id="1682113.A7U43_13195"/>
<dbReference type="AlphaFoldDB" id="A0A172UN18"/>
<evidence type="ECO:0000313" key="3">
    <source>
        <dbReference type="Proteomes" id="UP000077143"/>
    </source>
</evidence>
<name>A0A172UN18_9MYCO</name>
<keyword evidence="3" id="KW-1185">Reference proteome</keyword>
<dbReference type="Pfam" id="PF12728">
    <property type="entry name" value="HTH_17"/>
    <property type="match status" value="1"/>
</dbReference>
<sequence length="82" mass="8820">MPDLTDTTKTYPSLERLRQGPPTVSIETSAEYLGVSRAFAYSMAKTGRLPVIHLSAKRKRVPTSKLLKMLEGETAQAAGGAA</sequence>
<organism evidence="2 3">
    <name type="scientific">Mycobacterium adipatum</name>
    <dbReference type="NCBI Taxonomy" id="1682113"/>
    <lineage>
        <taxon>Bacteria</taxon>
        <taxon>Bacillati</taxon>
        <taxon>Actinomycetota</taxon>
        <taxon>Actinomycetes</taxon>
        <taxon>Mycobacteriales</taxon>
        <taxon>Mycobacteriaceae</taxon>
        <taxon>Mycobacterium</taxon>
    </lineage>
</organism>
<feature type="domain" description="Helix-turn-helix" evidence="1">
    <location>
        <begin position="25"/>
        <end position="72"/>
    </location>
</feature>